<reference evidence="2 3" key="1">
    <citation type="journal article" date="2019" name="Int. J. Syst. Evol. Microbiol.">
        <title>The Global Catalogue of Microorganisms (GCM) 10K type strain sequencing project: providing services to taxonomists for standard genome sequencing and annotation.</title>
        <authorList>
            <consortium name="The Broad Institute Genomics Platform"/>
            <consortium name="The Broad Institute Genome Sequencing Center for Infectious Disease"/>
            <person name="Wu L."/>
            <person name="Ma J."/>
        </authorList>
    </citation>
    <scope>NUCLEOTIDE SEQUENCE [LARGE SCALE GENOMIC DNA]</scope>
    <source>
        <strain evidence="2 3">JCM 11117</strain>
    </source>
</reference>
<protein>
    <recommendedName>
        <fullName evidence="4">Lipoprotein</fullName>
    </recommendedName>
</protein>
<keyword evidence="1" id="KW-0732">Signal</keyword>
<gene>
    <name evidence="2" type="ORF">GCM10009559_09840</name>
</gene>
<keyword evidence="3" id="KW-1185">Reference proteome</keyword>
<name>A0ABN1PAA4_9PSEU</name>
<dbReference type="EMBL" id="BAAAHP010000027">
    <property type="protein sequence ID" value="GAA0925170.1"/>
    <property type="molecule type" value="Genomic_DNA"/>
</dbReference>
<evidence type="ECO:0000256" key="1">
    <source>
        <dbReference type="SAM" id="SignalP"/>
    </source>
</evidence>
<proteinExistence type="predicted"/>
<organism evidence="2 3">
    <name type="scientific">Pseudonocardia zijingensis</name>
    <dbReference type="NCBI Taxonomy" id="153376"/>
    <lineage>
        <taxon>Bacteria</taxon>
        <taxon>Bacillati</taxon>
        <taxon>Actinomycetota</taxon>
        <taxon>Actinomycetes</taxon>
        <taxon>Pseudonocardiales</taxon>
        <taxon>Pseudonocardiaceae</taxon>
        <taxon>Pseudonocardia</taxon>
    </lineage>
</organism>
<feature type="signal peptide" evidence="1">
    <location>
        <begin position="1"/>
        <end position="22"/>
    </location>
</feature>
<evidence type="ECO:0000313" key="3">
    <source>
        <dbReference type="Proteomes" id="UP001499967"/>
    </source>
</evidence>
<comment type="caution">
    <text evidence="2">The sequence shown here is derived from an EMBL/GenBank/DDBJ whole genome shotgun (WGS) entry which is preliminary data.</text>
</comment>
<sequence length="154" mass="15920">MRITLALLALVLPVVVSCTTVVQPPGRPLPAEDPSIGADREVCRDLDAKGGGFYTTVVVPMLGPGPSGRKSIDVDIVAMENAVGSLVDVGGTARGRASQAVQDEAEQTARSAGAFDLYAHAEVTSLLTAFTGLAVECTKAGHQPTWFDPESLTG</sequence>
<evidence type="ECO:0000313" key="2">
    <source>
        <dbReference type="EMBL" id="GAA0925170.1"/>
    </source>
</evidence>
<dbReference type="PROSITE" id="PS51257">
    <property type="entry name" value="PROKAR_LIPOPROTEIN"/>
    <property type="match status" value="1"/>
</dbReference>
<dbReference type="RefSeq" id="WP_343939356.1">
    <property type="nucleotide sequence ID" value="NZ_BAAAHP010000027.1"/>
</dbReference>
<feature type="chain" id="PRO_5046103881" description="Lipoprotein" evidence="1">
    <location>
        <begin position="23"/>
        <end position="154"/>
    </location>
</feature>
<accession>A0ABN1PAA4</accession>
<evidence type="ECO:0008006" key="4">
    <source>
        <dbReference type="Google" id="ProtNLM"/>
    </source>
</evidence>
<dbReference type="Proteomes" id="UP001499967">
    <property type="component" value="Unassembled WGS sequence"/>
</dbReference>